<keyword evidence="1" id="KW-0812">Transmembrane</keyword>
<evidence type="ECO:0008006" key="4">
    <source>
        <dbReference type="Google" id="ProtNLM"/>
    </source>
</evidence>
<dbReference type="InterPro" id="IPR026369">
    <property type="entry name" value="CxxC_20_CxxC"/>
</dbReference>
<protein>
    <recommendedName>
        <fullName evidence="4">Cxxc_20_cxxc protein</fullName>
    </recommendedName>
</protein>
<dbReference type="NCBIfam" id="TIGR04104">
    <property type="entry name" value="cxxc_20_cxxc"/>
    <property type="match status" value="1"/>
</dbReference>
<dbReference type="RefSeq" id="WP_063236574.1">
    <property type="nucleotide sequence ID" value="NZ_CP017704.1"/>
</dbReference>
<feature type="transmembrane region" description="Helical" evidence="1">
    <location>
        <begin position="68"/>
        <end position="88"/>
    </location>
</feature>
<organism evidence="2 3">
    <name type="scientific">Peribacillus simplex NBRC 15720 = DSM 1321</name>
    <dbReference type="NCBI Taxonomy" id="1349754"/>
    <lineage>
        <taxon>Bacteria</taxon>
        <taxon>Bacillati</taxon>
        <taxon>Bacillota</taxon>
        <taxon>Bacilli</taxon>
        <taxon>Bacillales</taxon>
        <taxon>Bacillaceae</taxon>
        <taxon>Peribacillus</taxon>
    </lineage>
</organism>
<reference evidence="2 3" key="1">
    <citation type="submission" date="2016-10" db="EMBL/GenBank/DDBJ databases">
        <title>The whole genome sequencing and assembly of Bacillus simplex DSM 1321 strain.</title>
        <authorList>
            <person name="Park M.-K."/>
            <person name="Lee Y.-J."/>
            <person name="Yi H."/>
            <person name="Bahn Y.-S."/>
            <person name="Kim J.F."/>
            <person name="Lee D.-W."/>
        </authorList>
    </citation>
    <scope>NUCLEOTIDE SEQUENCE [LARGE SCALE GENOMIC DNA]</scope>
    <source>
        <strain evidence="2 3">DSM 1321</strain>
    </source>
</reference>
<evidence type="ECO:0000256" key="1">
    <source>
        <dbReference type="SAM" id="Phobius"/>
    </source>
</evidence>
<proteinExistence type="predicted"/>
<sequence length="98" mass="11489">MPICQHCGYKWGWIEAFFKMFTFKKKLRCPSCDSSQYVSKKSRKLLSLYIFISLLFVPLVSFGVPKGYVLAFEIVAYALVIILMPFIYKLSNKDEPMW</sequence>
<evidence type="ECO:0000313" key="3">
    <source>
        <dbReference type="Proteomes" id="UP000214618"/>
    </source>
</evidence>
<evidence type="ECO:0000313" key="2">
    <source>
        <dbReference type="EMBL" id="ASS93805.1"/>
    </source>
</evidence>
<dbReference type="OrthoDB" id="2418141at2"/>
<dbReference type="EMBL" id="CP017704">
    <property type="protein sequence ID" value="ASS93805.1"/>
    <property type="molecule type" value="Genomic_DNA"/>
</dbReference>
<name>A0A223EFF1_9BACI</name>
<dbReference type="GeneID" id="56472547"/>
<feature type="transmembrane region" description="Helical" evidence="1">
    <location>
        <begin position="45"/>
        <end position="62"/>
    </location>
</feature>
<keyword evidence="1" id="KW-1133">Transmembrane helix</keyword>
<accession>A0A223EFF1</accession>
<dbReference type="Proteomes" id="UP000214618">
    <property type="component" value="Chromosome"/>
</dbReference>
<gene>
    <name evidence="2" type="ORF">BS1321_07360</name>
</gene>
<dbReference type="AlphaFoldDB" id="A0A223EFF1"/>
<keyword evidence="1" id="KW-0472">Membrane</keyword>